<dbReference type="CDD" id="cd16913">
    <property type="entry name" value="YkuD_like"/>
    <property type="match status" value="1"/>
</dbReference>
<proteinExistence type="inferred from homology"/>
<keyword evidence="11" id="KW-1185">Reference proteome</keyword>
<keyword evidence="4 7" id="KW-0133">Cell shape</keyword>
<keyword evidence="3" id="KW-0808">Transferase</keyword>
<evidence type="ECO:0000313" key="10">
    <source>
        <dbReference type="EMBL" id="MFC6633294.1"/>
    </source>
</evidence>
<dbReference type="Gene3D" id="1.10.101.10">
    <property type="entry name" value="PGBD-like superfamily/PGBD"/>
    <property type="match status" value="1"/>
</dbReference>
<evidence type="ECO:0000256" key="1">
    <source>
        <dbReference type="ARBA" id="ARBA00004752"/>
    </source>
</evidence>
<dbReference type="EMBL" id="JBHSVR010000001">
    <property type="protein sequence ID" value="MFC6633294.1"/>
    <property type="molecule type" value="Genomic_DNA"/>
</dbReference>
<feature type="active site" description="Nucleophile" evidence="7">
    <location>
        <position position="557"/>
    </location>
</feature>
<dbReference type="InterPro" id="IPR045380">
    <property type="entry name" value="LD_TPept_scaffold_dom"/>
</dbReference>
<dbReference type="InterPro" id="IPR038063">
    <property type="entry name" value="Transpep_catalytic_dom"/>
</dbReference>
<dbReference type="InterPro" id="IPR036366">
    <property type="entry name" value="PGBDSf"/>
</dbReference>
<evidence type="ECO:0000256" key="6">
    <source>
        <dbReference type="ARBA" id="ARBA00023316"/>
    </source>
</evidence>
<comment type="similarity">
    <text evidence="2">Belongs to the YkuD family.</text>
</comment>
<dbReference type="SUPFAM" id="SSF141523">
    <property type="entry name" value="L,D-transpeptidase catalytic domain-like"/>
    <property type="match status" value="1"/>
</dbReference>
<keyword evidence="5 7" id="KW-0573">Peptidoglycan synthesis</keyword>
<comment type="caution">
    <text evidence="10">The sequence shown here is derived from an EMBL/GenBank/DDBJ whole genome shotgun (WGS) entry which is preliminary data.</text>
</comment>
<evidence type="ECO:0000256" key="8">
    <source>
        <dbReference type="SAM" id="MobiDB-lite"/>
    </source>
</evidence>
<evidence type="ECO:0000313" key="11">
    <source>
        <dbReference type="Proteomes" id="UP001596425"/>
    </source>
</evidence>
<dbReference type="Pfam" id="PF03734">
    <property type="entry name" value="YkuD"/>
    <property type="match status" value="1"/>
</dbReference>
<evidence type="ECO:0000256" key="2">
    <source>
        <dbReference type="ARBA" id="ARBA00005992"/>
    </source>
</evidence>
<feature type="active site" description="Proton donor/acceptor" evidence="7">
    <location>
        <position position="538"/>
    </location>
</feature>
<evidence type="ECO:0000256" key="4">
    <source>
        <dbReference type="ARBA" id="ARBA00022960"/>
    </source>
</evidence>
<accession>A0ABW1YPL2</accession>
<feature type="region of interest" description="Disordered" evidence="8">
    <location>
        <begin position="253"/>
        <end position="280"/>
    </location>
</feature>
<organism evidence="10 11">
    <name type="scientific">Microbulbifer taiwanensis</name>
    <dbReference type="NCBI Taxonomy" id="986746"/>
    <lineage>
        <taxon>Bacteria</taxon>
        <taxon>Pseudomonadati</taxon>
        <taxon>Pseudomonadota</taxon>
        <taxon>Gammaproteobacteria</taxon>
        <taxon>Cellvibrionales</taxon>
        <taxon>Microbulbiferaceae</taxon>
        <taxon>Microbulbifer</taxon>
    </lineage>
</organism>
<comment type="pathway">
    <text evidence="1 7">Cell wall biogenesis; peptidoglycan biosynthesis.</text>
</comment>
<evidence type="ECO:0000256" key="7">
    <source>
        <dbReference type="PROSITE-ProRule" id="PRU01373"/>
    </source>
</evidence>
<evidence type="ECO:0000256" key="3">
    <source>
        <dbReference type="ARBA" id="ARBA00022679"/>
    </source>
</evidence>
<evidence type="ECO:0000256" key="5">
    <source>
        <dbReference type="ARBA" id="ARBA00022984"/>
    </source>
</evidence>
<dbReference type="SUPFAM" id="SSF47090">
    <property type="entry name" value="PGBD-like"/>
    <property type="match status" value="1"/>
</dbReference>
<keyword evidence="6 7" id="KW-0961">Cell wall biogenesis/degradation</keyword>
<dbReference type="PANTHER" id="PTHR41533:SF2">
    <property type="entry name" value="BLR7131 PROTEIN"/>
    <property type="match status" value="1"/>
</dbReference>
<dbReference type="Pfam" id="PF20142">
    <property type="entry name" value="Scaffold"/>
    <property type="match status" value="1"/>
</dbReference>
<dbReference type="InterPro" id="IPR005490">
    <property type="entry name" value="LD_TPept_cat_dom"/>
</dbReference>
<gene>
    <name evidence="10" type="ORF">ACFQBM_08385</name>
</gene>
<dbReference type="Proteomes" id="UP001596425">
    <property type="component" value="Unassembled WGS sequence"/>
</dbReference>
<reference evidence="11" key="1">
    <citation type="journal article" date="2019" name="Int. J. Syst. Evol. Microbiol.">
        <title>The Global Catalogue of Microorganisms (GCM) 10K type strain sequencing project: providing services to taxonomists for standard genome sequencing and annotation.</title>
        <authorList>
            <consortium name="The Broad Institute Genomics Platform"/>
            <consortium name="The Broad Institute Genome Sequencing Center for Infectious Disease"/>
            <person name="Wu L."/>
            <person name="Ma J."/>
        </authorList>
    </citation>
    <scope>NUCLEOTIDE SEQUENCE [LARGE SCALE GENOMIC DNA]</scope>
    <source>
        <strain evidence="11">CGMCC 1.13718</strain>
    </source>
</reference>
<dbReference type="Gene3D" id="2.40.440.10">
    <property type="entry name" value="L,D-transpeptidase catalytic domain-like"/>
    <property type="match status" value="1"/>
</dbReference>
<evidence type="ECO:0000259" key="9">
    <source>
        <dbReference type="PROSITE" id="PS52029"/>
    </source>
</evidence>
<dbReference type="PANTHER" id="PTHR41533">
    <property type="entry name" value="L,D-TRANSPEPTIDASE HI_1667-RELATED"/>
    <property type="match status" value="1"/>
</dbReference>
<sequence length="634" mass="72433">MSYFNPERRTRKSPLPLLTLGSLCVFALYYAFAANQKTVPVLPENAVRPHLVHWLEENPDAWPAQDPIFNPAAVRRIYQRTDYRLLWFDNYSLSDTANDLLKQLTAASSGNPSSMVDYRYHLGYFDRTLRDTPQRLQMAAVLDVLLTDAFVSYAQDTQLDKISPKSRPPRDITPVYRDQGGFQLVALPYTRQASTNPSGRKYFRGYNRGSTTANGRSRYYARDYNIDRSRHYSTWGSRSNSRGYNNRAYNVRSYDNSTRDGQPPVGGVSENSEGPYIAENRPYGSDAYALRDELARLRAISASGRWRPLPPGPAMTIGARHPHVALLRNMLSLYGDYYRYGGEPNNNQFDRRLHEAVLRFQGRHGLKQDGIVGRETRKRLNLSPTARAQIVETNIRRREQLPASLGSRFIQVNVPEYRLHYVEEDRVRLSMNVVVGKKIHETPEITTRVSKVVFNPTWTVPRSILVNELLPKARANPQGMENMGYRVVSGSGKHLPLTPKNLSAAGAGSFLLRQMGGEDNILGRVKFEIPNKHDIYLHDTRARSLFSLTDRDYSHGCIRLEKPRHLAEALLSPEGDWDQWRIDQLTVGDETTEVKLAQKVKVYITYWTAWVDGEGRLNFRDDIYGKDGLSANQW</sequence>
<dbReference type="InterPro" id="IPR002477">
    <property type="entry name" value="Peptidoglycan-bd-like"/>
</dbReference>
<dbReference type="Pfam" id="PF01471">
    <property type="entry name" value="PG_binding_1"/>
    <property type="match status" value="1"/>
</dbReference>
<feature type="domain" description="L,D-TPase catalytic" evidence="9">
    <location>
        <begin position="408"/>
        <end position="597"/>
    </location>
</feature>
<dbReference type="PROSITE" id="PS52029">
    <property type="entry name" value="LD_TPASE"/>
    <property type="match status" value="1"/>
</dbReference>
<name>A0ABW1YPL2_9GAMM</name>
<dbReference type="InterPro" id="IPR052905">
    <property type="entry name" value="LD-transpeptidase_YkuD-like"/>
</dbReference>
<dbReference type="InterPro" id="IPR036365">
    <property type="entry name" value="PGBD-like_sf"/>
</dbReference>
<dbReference type="RefSeq" id="WP_193189231.1">
    <property type="nucleotide sequence ID" value="NZ_JACZFR010000004.1"/>
</dbReference>
<protein>
    <submittedName>
        <fullName evidence="10">Murein L,D-transpeptidase</fullName>
    </submittedName>
</protein>